<feature type="non-terminal residue" evidence="8">
    <location>
        <position position="498"/>
    </location>
</feature>
<dbReference type="SUPFAM" id="SSF103473">
    <property type="entry name" value="MFS general substrate transporter"/>
    <property type="match status" value="2"/>
</dbReference>
<feature type="transmembrane region" description="Helical" evidence="6">
    <location>
        <begin position="135"/>
        <end position="157"/>
    </location>
</feature>
<feature type="non-terminal residue" evidence="8">
    <location>
        <position position="1"/>
    </location>
</feature>
<name>A0A0C9VB95_9AGAM</name>
<keyword evidence="5 6" id="KW-0472">Membrane</keyword>
<dbReference type="PROSITE" id="PS50850">
    <property type="entry name" value="MFS"/>
    <property type="match status" value="1"/>
</dbReference>
<feature type="transmembrane region" description="Helical" evidence="6">
    <location>
        <begin position="47"/>
        <end position="64"/>
    </location>
</feature>
<feature type="transmembrane region" description="Helical" evidence="6">
    <location>
        <begin position="76"/>
        <end position="96"/>
    </location>
</feature>
<keyword evidence="2" id="KW-0813">Transport</keyword>
<dbReference type="EMBL" id="KN839853">
    <property type="protein sequence ID" value="KIJ62934.1"/>
    <property type="molecule type" value="Genomic_DNA"/>
</dbReference>
<evidence type="ECO:0000259" key="7">
    <source>
        <dbReference type="PROSITE" id="PS50850"/>
    </source>
</evidence>
<evidence type="ECO:0000256" key="5">
    <source>
        <dbReference type="ARBA" id="ARBA00023136"/>
    </source>
</evidence>
<evidence type="ECO:0000256" key="2">
    <source>
        <dbReference type="ARBA" id="ARBA00022448"/>
    </source>
</evidence>
<dbReference type="PANTHER" id="PTHR42718">
    <property type="entry name" value="MAJOR FACILITATOR SUPERFAMILY MULTIDRUG TRANSPORTER MFSC"/>
    <property type="match status" value="1"/>
</dbReference>
<proteinExistence type="predicted"/>
<feature type="transmembrane region" description="Helical" evidence="6">
    <location>
        <begin position="413"/>
        <end position="436"/>
    </location>
</feature>
<organism evidence="8 9">
    <name type="scientific">Hydnomerulius pinastri MD-312</name>
    <dbReference type="NCBI Taxonomy" id="994086"/>
    <lineage>
        <taxon>Eukaryota</taxon>
        <taxon>Fungi</taxon>
        <taxon>Dikarya</taxon>
        <taxon>Basidiomycota</taxon>
        <taxon>Agaricomycotina</taxon>
        <taxon>Agaricomycetes</taxon>
        <taxon>Agaricomycetidae</taxon>
        <taxon>Boletales</taxon>
        <taxon>Boletales incertae sedis</taxon>
        <taxon>Leucogyrophana</taxon>
    </lineage>
</organism>
<dbReference type="Gene3D" id="1.20.1250.20">
    <property type="entry name" value="MFS general substrate transporter like domains"/>
    <property type="match status" value="2"/>
</dbReference>
<dbReference type="OrthoDB" id="5086884at2759"/>
<dbReference type="GO" id="GO:0016020">
    <property type="term" value="C:membrane"/>
    <property type="evidence" value="ECO:0007669"/>
    <property type="project" value="UniProtKB-SubCell"/>
</dbReference>
<evidence type="ECO:0000256" key="1">
    <source>
        <dbReference type="ARBA" id="ARBA00004141"/>
    </source>
</evidence>
<evidence type="ECO:0000256" key="4">
    <source>
        <dbReference type="ARBA" id="ARBA00022989"/>
    </source>
</evidence>
<feature type="transmembrane region" description="Helical" evidence="6">
    <location>
        <begin position="285"/>
        <end position="305"/>
    </location>
</feature>
<feature type="transmembrane region" description="Helical" evidence="6">
    <location>
        <begin position="348"/>
        <end position="369"/>
    </location>
</feature>
<keyword evidence="3 6" id="KW-0812">Transmembrane</keyword>
<evidence type="ECO:0000256" key="6">
    <source>
        <dbReference type="SAM" id="Phobius"/>
    </source>
</evidence>
<dbReference type="HOGENOM" id="CLU_000960_27_0_1"/>
<feature type="transmembrane region" description="Helical" evidence="6">
    <location>
        <begin position="199"/>
        <end position="219"/>
    </location>
</feature>
<protein>
    <recommendedName>
        <fullName evidence="7">Major facilitator superfamily (MFS) profile domain-containing protein</fullName>
    </recommendedName>
</protein>
<dbReference type="InterPro" id="IPR020846">
    <property type="entry name" value="MFS_dom"/>
</dbReference>
<sequence>KRSLARSIAIVSVCTAAMVVNVSNSTSVSIALPEIGKDIDIQEDQLQWLLSAYSLSSGCLLLFFGRLADLYGRKNAFMLGMLCQMVFALGCGFANNGITLDILRGFQGMGAAAAIPSALGILAHSFPPSRARSTAFATFAAGAPVGGAFGTIIGGVLTQLTSEHWRATFFLSAGFSALCLIGGLMSFDADKVSSEVDRRVDWIGAMLVTSGLVLIVFVLGQGPIAGWKTPYIIALLILGVLLIGVFLAWEHHLEKAMDSPNRPKSIWTPPPLMKLSLWARAKGRMAVILAIAFLNWSGFLTWTFWVQLYYQNYLHLTPVRTMVRFIPMFVTGILCNFFVALVVARLPLVVFVVSGTLITASACILFALINPSATYWAFGFPSTILVVFGADFVYSAGTIFIAKIALPHEHSVVGALFQTMTQIGTAFGLTISTIVFNSVVDTESAKLGVAVNSSGSNAPQSAELQGYRSAQWAGAAFPLLAAILAAIFLRGVGVVGHR</sequence>
<feature type="transmembrane region" description="Helical" evidence="6">
    <location>
        <begin position="169"/>
        <end position="187"/>
    </location>
</feature>
<evidence type="ECO:0000256" key="3">
    <source>
        <dbReference type="ARBA" id="ARBA00022692"/>
    </source>
</evidence>
<feature type="domain" description="Major facilitator superfamily (MFS) profile" evidence="7">
    <location>
        <begin position="10"/>
        <end position="493"/>
    </location>
</feature>
<dbReference type="AlphaFoldDB" id="A0A0C9VB95"/>
<dbReference type="InterPro" id="IPR011701">
    <property type="entry name" value="MFS"/>
</dbReference>
<evidence type="ECO:0000313" key="9">
    <source>
        <dbReference type="Proteomes" id="UP000053820"/>
    </source>
</evidence>
<feature type="transmembrane region" description="Helical" evidence="6">
    <location>
        <begin position="231"/>
        <end position="249"/>
    </location>
</feature>
<dbReference type="InterPro" id="IPR036259">
    <property type="entry name" value="MFS_trans_sf"/>
</dbReference>
<accession>A0A0C9VB95</accession>
<comment type="subcellular location">
    <subcellularLocation>
        <location evidence="1">Membrane</location>
        <topology evidence="1">Multi-pass membrane protein</topology>
    </subcellularLocation>
</comment>
<feature type="transmembrane region" description="Helical" evidence="6">
    <location>
        <begin position="472"/>
        <end position="492"/>
    </location>
</feature>
<dbReference type="Pfam" id="PF07690">
    <property type="entry name" value="MFS_1"/>
    <property type="match status" value="2"/>
</dbReference>
<gene>
    <name evidence="8" type="ORF">HYDPIDRAFT_73435</name>
</gene>
<keyword evidence="9" id="KW-1185">Reference proteome</keyword>
<feature type="transmembrane region" description="Helical" evidence="6">
    <location>
        <begin position="375"/>
        <end position="401"/>
    </location>
</feature>
<dbReference type="GO" id="GO:0022857">
    <property type="term" value="F:transmembrane transporter activity"/>
    <property type="evidence" value="ECO:0007669"/>
    <property type="project" value="InterPro"/>
</dbReference>
<reference evidence="8 9" key="1">
    <citation type="submission" date="2014-04" db="EMBL/GenBank/DDBJ databases">
        <title>Evolutionary Origins and Diversification of the Mycorrhizal Mutualists.</title>
        <authorList>
            <consortium name="DOE Joint Genome Institute"/>
            <consortium name="Mycorrhizal Genomics Consortium"/>
            <person name="Kohler A."/>
            <person name="Kuo A."/>
            <person name="Nagy L.G."/>
            <person name="Floudas D."/>
            <person name="Copeland A."/>
            <person name="Barry K.W."/>
            <person name="Cichocki N."/>
            <person name="Veneault-Fourrey C."/>
            <person name="LaButti K."/>
            <person name="Lindquist E.A."/>
            <person name="Lipzen A."/>
            <person name="Lundell T."/>
            <person name="Morin E."/>
            <person name="Murat C."/>
            <person name="Riley R."/>
            <person name="Ohm R."/>
            <person name="Sun H."/>
            <person name="Tunlid A."/>
            <person name="Henrissat B."/>
            <person name="Grigoriev I.V."/>
            <person name="Hibbett D.S."/>
            <person name="Martin F."/>
        </authorList>
    </citation>
    <scope>NUCLEOTIDE SEQUENCE [LARGE SCALE GENOMIC DNA]</scope>
    <source>
        <strain evidence="8 9">MD-312</strain>
    </source>
</reference>
<feature type="transmembrane region" description="Helical" evidence="6">
    <location>
        <begin position="325"/>
        <end position="343"/>
    </location>
</feature>
<evidence type="ECO:0000313" key="8">
    <source>
        <dbReference type="EMBL" id="KIJ62934.1"/>
    </source>
</evidence>
<dbReference type="PANTHER" id="PTHR42718:SF9">
    <property type="entry name" value="MAJOR FACILITATOR SUPERFAMILY MULTIDRUG TRANSPORTER MFSC"/>
    <property type="match status" value="1"/>
</dbReference>
<dbReference type="Proteomes" id="UP000053820">
    <property type="component" value="Unassembled WGS sequence"/>
</dbReference>
<feature type="transmembrane region" description="Helical" evidence="6">
    <location>
        <begin position="102"/>
        <end position="123"/>
    </location>
</feature>
<keyword evidence="4 6" id="KW-1133">Transmembrane helix</keyword>